<dbReference type="InterPro" id="IPR020846">
    <property type="entry name" value="MFS_dom"/>
</dbReference>
<evidence type="ECO:0000256" key="3">
    <source>
        <dbReference type="ARBA" id="ARBA00022989"/>
    </source>
</evidence>
<feature type="transmembrane region" description="Helical" evidence="5">
    <location>
        <begin position="231"/>
        <end position="254"/>
    </location>
</feature>
<comment type="caution">
    <text evidence="7">The sequence shown here is derived from an EMBL/GenBank/DDBJ whole genome shotgun (WGS) entry which is preliminary data.</text>
</comment>
<feature type="transmembrane region" description="Helical" evidence="5">
    <location>
        <begin position="409"/>
        <end position="428"/>
    </location>
</feature>
<dbReference type="PROSITE" id="PS50850">
    <property type="entry name" value="MFS"/>
    <property type="match status" value="1"/>
</dbReference>
<dbReference type="EMBL" id="JALNTZ010000004">
    <property type="protein sequence ID" value="KAJ3654502.1"/>
    <property type="molecule type" value="Genomic_DNA"/>
</dbReference>
<dbReference type="SUPFAM" id="SSF103473">
    <property type="entry name" value="MFS general substrate transporter"/>
    <property type="match status" value="1"/>
</dbReference>
<keyword evidence="4 5" id="KW-0472">Membrane</keyword>
<keyword evidence="8" id="KW-1185">Reference proteome</keyword>
<dbReference type="CDD" id="cd17317">
    <property type="entry name" value="MFS_SLC22"/>
    <property type="match status" value="1"/>
</dbReference>
<keyword evidence="2 5" id="KW-0812">Transmembrane</keyword>
<feature type="domain" description="Major facilitator superfamily (MFS) profile" evidence="6">
    <location>
        <begin position="90"/>
        <end position="522"/>
    </location>
</feature>
<feature type="transmembrane region" description="Helical" evidence="5">
    <location>
        <begin position="30"/>
        <end position="52"/>
    </location>
</feature>
<dbReference type="Proteomes" id="UP001168821">
    <property type="component" value="Unassembled WGS sequence"/>
</dbReference>
<evidence type="ECO:0000313" key="8">
    <source>
        <dbReference type="Proteomes" id="UP001168821"/>
    </source>
</evidence>
<proteinExistence type="predicted"/>
<evidence type="ECO:0000256" key="4">
    <source>
        <dbReference type="ARBA" id="ARBA00023136"/>
    </source>
</evidence>
<gene>
    <name evidence="7" type="ORF">Zmor_013686</name>
</gene>
<name>A0AA38MFA7_9CUCU</name>
<comment type="subcellular location">
    <subcellularLocation>
        <location evidence="1">Membrane</location>
        <topology evidence="1">Multi-pass membrane protein</topology>
    </subcellularLocation>
</comment>
<keyword evidence="3 5" id="KW-1133">Transmembrane helix</keyword>
<evidence type="ECO:0000256" key="5">
    <source>
        <dbReference type="SAM" id="Phobius"/>
    </source>
</evidence>
<feature type="transmembrane region" description="Helical" evidence="5">
    <location>
        <begin position="260"/>
        <end position="278"/>
    </location>
</feature>
<dbReference type="GO" id="GO:0022857">
    <property type="term" value="F:transmembrane transporter activity"/>
    <property type="evidence" value="ECO:0007669"/>
    <property type="project" value="InterPro"/>
</dbReference>
<dbReference type="PANTHER" id="PTHR24064">
    <property type="entry name" value="SOLUTE CARRIER FAMILY 22 MEMBER"/>
    <property type="match status" value="1"/>
</dbReference>
<evidence type="ECO:0000256" key="1">
    <source>
        <dbReference type="ARBA" id="ARBA00004141"/>
    </source>
</evidence>
<feature type="transmembrane region" description="Helical" evidence="5">
    <location>
        <begin position="204"/>
        <end position="224"/>
    </location>
</feature>
<dbReference type="InterPro" id="IPR005828">
    <property type="entry name" value="MFS_sugar_transport-like"/>
</dbReference>
<feature type="transmembrane region" description="Helical" evidence="5">
    <location>
        <begin position="434"/>
        <end position="457"/>
    </location>
</feature>
<feature type="transmembrane region" description="Helical" evidence="5">
    <location>
        <begin position="469"/>
        <end position="490"/>
    </location>
</feature>
<dbReference type="AlphaFoldDB" id="A0AA38MFA7"/>
<dbReference type="Gene3D" id="1.20.1250.20">
    <property type="entry name" value="MFS general substrate transporter like domains"/>
    <property type="match status" value="1"/>
</dbReference>
<dbReference type="InterPro" id="IPR036259">
    <property type="entry name" value="MFS_trans_sf"/>
</dbReference>
<dbReference type="GO" id="GO:0016020">
    <property type="term" value="C:membrane"/>
    <property type="evidence" value="ECO:0007669"/>
    <property type="project" value="UniProtKB-SubCell"/>
</dbReference>
<evidence type="ECO:0000313" key="7">
    <source>
        <dbReference type="EMBL" id="KAJ3654502.1"/>
    </source>
</evidence>
<feature type="transmembrane region" description="Helical" evidence="5">
    <location>
        <begin position="175"/>
        <end position="198"/>
    </location>
</feature>
<evidence type="ECO:0000259" key="6">
    <source>
        <dbReference type="PROSITE" id="PS50850"/>
    </source>
</evidence>
<feature type="transmembrane region" description="Helical" evidence="5">
    <location>
        <begin position="496"/>
        <end position="515"/>
    </location>
</feature>
<reference evidence="7" key="1">
    <citation type="journal article" date="2023" name="G3 (Bethesda)">
        <title>Whole genome assemblies of Zophobas morio and Tenebrio molitor.</title>
        <authorList>
            <person name="Kaur S."/>
            <person name="Stinson S.A."/>
            <person name="diCenzo G.C."/>
        </authorList>
    </citation>
    <scope>NUCLEOTIDE SEQUENCE</scope>
    <source>
        <strain evidence="7">QUZm001</strain>
    </source>
</reference>
<accession>A0AA38MFA7</accession>
<organism evidence="7 8">
    <name type="scientific">Zophobas morio</name>
    <dbReference type="NCBI Taxonomy" id="2755281"/>
    <lineage>
        <taxon>Eukaryota</taxon>
        <taxon>Metazoa</taxon>
        <taxon>Ecdysozoa</taxon>
        <taxon>Arthropoda</taxon>
        <taxon>Hexapoda</taxon>
        <taxon>Insecta</taxon>
        <taxon>Pterygota</taxon>
        <taxon>Neoptera</taxon>
        <taxon>Endopterygota</taxon>
        <taxon>Coleoptera</taxon>
        <taxon>Polyphaga</taxon>
        <taxon>Cucujiformia</taxon>
        <taxon>Tenebrionidae</taxon>
        <taxon>Zophobas</taxon>
    </lineage>
</organism>
<protein>
    <recommendedName>
        <fullName evidence="6">Major facilitator superfamily (MFS) profile domain-containing protein</fullName>
    </recommendedName>
</protein>
<evidence type="ECO:0000256" key="2">
    <source>
        <dbReference type="ARBA" id="ARBA00022692"/>
    </source>
</evidence>
<sequence>MDHNDRQKKECLDLDDLLPQVGEFGLYQKLMLWFVCLPACFPCGFCAFNQLFMTHTPDHWCKTPHIFNFTAEQRRNIFIPKHNKTFSKCLRYTLNWTDVWDGDETRINASWPTEQCTDGWEFENDTTSSIITDFELVCDKSIYPTLGLVALNLGGPVGVYYFGLLNDSIGRKKSFFVCLTTLLVGSVFTATAQNFWWWAASRTIVGLTIPAIYQIPFIISLELVGPNYRSFVTVMVCLFYTLGLLMLSAITYLVRDWVHLTIATSLPFVLYYFYWFVLPESPRWLLAKGRFEEASKILETLARVNKKELPSSFKQQLKQKMFCRRTLSEEERYNKTPRCSELCSTPNMRLKTILITLNWFSNEVVYVGLSYYGPSMGSDESMSFFLSSAIEIPSYLMCWLMMDRWGRRWPLCLCMIVSGVCCIVTILIPDDSVGLLLAFFLMAKSAIAASFLIIYPFAGELFPTQLRGIGIGVAAYIGGLGRIIIPFITFLGSEMVVLPLLIMGIISVVGGVVGLRLPETLHHRLPQTLDEGEEFGKDFTVQDCCRCIPLKPDASKENFDDLELEPMNSEAPEDTPLNHPVLRKISVHRLVRQASIMDTPKDADGSMKITNWF</sequence>
<dbReference type="Pfam" id="PF00083">
    <property type="entry name" value="Sugar_tr"/>
    <property type="match status" value="1"/>
</dbReference>
<feature type="transmembrane region" description="Helical" evidence="5">
    <location>
        <begin position="142"/>
        <end position="163"/>
    </location>
</feature>